<evidence type="ECO:0000256" key="4">
    <source>
        <dbReference type="ARBA" id="ARBA00022801"/>
    </source>
</evidence>
<feature type="transmembrane region" description="Helical" evidence="7">
    <location>
        <begin position="240"/>
        <end position="258"/>
    </location>
</feature>
<dbReference type="STRING" id="1124188.SAMN05444377_11635"/>
<feature type="transmembrane region" description="Helical" evidence="7">
    <location>
        <begin position="207"/>
        <end position="228"/>
    </location>
</feature>
<protein>
    <submittedName>
        <fullName evidence="9">Rhomboid protease GluP</fullName>
    </submittedName>
</protein>
<feature type="transmembrane region" description="Helical" evidence="7">
    <location>
        <begin position="145"/>
        <end position="168"/>
    </location>
</feature>
<evidence type="ECO:0000259" key="8">
    <source>
        <dbReference type="Pfam" id="PF01694"/>
    </source>
</evidence>
<evidence type="ECO:0000256" key="1">
    <source>
        <dbReference type="ARBA" id="ARBA00004141"/>
    </source>
</evidence>
<evidence type="ECO:0000256" key="2">
    <source>
        <dbReference type="ARBA" id="ARBA00009045"/>
    </source>
</evidence>
<comment type="subcellular location">
    <subcellularLocation>
        <location evidence="1">Membrane</location>
        <topology evidence="1">Multi-pass membrane protein</topology>
    </subcellularLocation>
</comment>
<keyword evidence="6 7" id="KW-0472">Membrane</keyword>
<feature type="transmembrane region" description="Helical" evidence="7">
    <location>
        <begin position="346"/>
        <end position="364"/>
    </location>
</feature>
<keyword evidence="9" id="KW-0645">Protease</keyword>
<dbReference type="OrthoDB" id="9778341at2"/>
<evidence type="ECO:0000256" key="3">
    <source>
        <dbReference type="ARBA" id="ARBA00022692"/>
    </source>
</evidence>
<reference evidence="9 10" key="1">
    <citation type="submission" date="2016-11" db="EMBL/GenBank/DDBJ databases">
        <authorList>
            <person name="Jaros S."/>
            <person name="Januszkiewicz K."/>
            <person name="Wedrychowicz H."/>
        </authorList>
    </citation>
    <scope>NUCLEOTIDE SEQUENCE [LARGE SCALE GENOMIC DNA]</scope>
    <source>
        <strain evidence="9 10">DSM 25660</strain>
    </source>
</reference>
<feature type="domain" description="Peptidase S54 rhomboid" evidence="8">
    <location>
        <begin position="198"/>
        <end position="333"/>
    </location>
</feature>
<dbReference type="InterPro" id="IPR035952">
    <property type="entry name" value="Rhomboid-like_sf"/>
</dbReference>
<dbReference type="RefSeq" id="WP_073364830.1">
    <property type="nucleotide sequence ID" value="NZ_FQVQ01000016.1"/>
</dbReference>
<dbReference type="Proteomes" id="UP000184147">
    <property type="component" value="Unassembled WGS sequence"/>
</dbReference>
<evidence type="ECO:0000256" key="7">
    <source>
        <dbReference type="SAM" id="Phobius"/>
    </source>
</evidence>
<dbReference type="PANTHER" id="PTHR43731">
    <property type="entry name" value="RHOMBOID PROTEASE"/>
    <property type="match status" value="1"/>
</dbReference>
<feature type="transmembrane region" description="Helical" evidence="7">
    <location>
        <begin position="292"/>
        <end position="310"/>
    </location>
</feature>
<evidence type="ECO:0000313" key="10">
    <source>
        <dbReference type="Proteomes" id="UP000184147"/>
    </source>
</evidence>
<evidence type="ECO:0000256" key="6">
    <source>
        <dbReference type="ARBA" id="ARBA00023136"/>
    </source>
</evidence>
<dbReference type="InterPro" id="IPR050925">
    <property type="entry name" value="Rhomboid_protease_S54"/>
</dbReference>
<gene>
    <name evidence="9" type="ORF">SAMN05444377_11635</name>
</gene>
<name>A0A1M5DSV3_9FLAO</name>
<dbReference type="PANTHER" id="PTHR43731:SF14">
    <property type="entry name" value="PRESENILIN-ASSOCIATED RHOMBOID-LIKE PROTEIN, MITOCHONDRIAL"/>
    <property type="match status" value="1"/>
</dbReference>
<dbReference type="InterPro" id="IPR022764">
    <property type="entry name" value="Peptidase_S54_rhomboid_dom"/>
</dbReference>
<feature type="transmembrane region" description="Helical" evidence="7">
    <location>
        <begin position="316"/>
        <end position="334"/>
    </location>
</feature>
<dbReference type="Pfam" id="PF01694">
    <property type="entry name" value="Rhomboid"/>
    <property type="match status" value="1"/>
</dbReference>
<evidence type="ECO:0000313" key="9">
    <source>
        <dbReference type="EMBL" id="SHF70049.1"/>
    </source>
</evidence>
<comment type="similarity">
    <text evidence="2">Belongs to the peptidase S54 family.</text>
</comment>
<dbReference type="GO" id="GO:0016020">
    <property type="term" value="C:membrane"/>
    <property type="evidence" value="ECO:0007669"/>
    <property type="project" value="UniProtKB-SubCell"/>
</dbReference>
<dbReference type="GO" id="GO:0004252">
    <property type="term" value="F:serine-type endopeptidase activity"/>
    <property type="evidence" value="ECO:0007669"/>
    <property type="project" value="InterPro"/>
</dbReference>
<dbReference type="SUPFAM" id="SSF144091">
    <property type="entry name" value="Rhomboid-like"/>
    <property type="match status" value="1"/>
</dbReference>
<sequence length="500" mass="56109">MAFGFPAQEVRYLPQSEGSNTLNRYLAFRVCRELRWPLVAITETTVTATTLNYAGSWNETFTLECLDGEIALRSVSNGNQLYDGGRNGKNIDLFINAFNSLKKKSAEIPLEDAYLEASLQEQAVLISQRLQPTPVIKQFYTPLSVLIPAPGYTLTPALIGINVLLWIIMVANGVSPWNANPEQLVQWGANFTLHTLDGEWWRLGTALFLHANLFHLLSNAIGMALVGLSLEPFLGKKGLAALYLSTGLVASTCSLFWNENIVCIGASGAVFGLFGFLCTALVFRSITHRMNASAWIAITIFVGLNLIGSFEEGIDAAAHLGGFGAGILWALGYHAFRTQSLWRHSVLALGFTLIIIGGNAYTYTSLQPRMQLFHYWTAMEEFAQNESIAIDSYQYNGDSTDEYREQLEETGLVYWRKNKTLLNRLNDPTLPKKVRALTKNCITYCTLHEKFIRYKLDLIQEKTSDEMPLETMELQIESIGERIRQQIQEVAREYKLPMRN</sequence>
<accession>A0A1M5DSV3</accession>
<dbReference type="GO" id="GO:0006508">
    <property type="term" value="P:proteolysis"/>
    <property type="evidence" value="ECO:0007669"/>
    <property type="project" value="UniProtKB-KW"/>
</dbReference>
<organism evidence="9 10">
    <name type="scientific">Flavobacterium fontis</name>
    <dbReference type="NCBI Taxonomy" id="1124188"/>
    <lineage>
        <taxon>Bacteria</taxon>
        <taxon>Pseudomonadati</taxon>
        <taxon>Bacteroidota</taxon>
        <taxon>Flavobacteriia</taxon>
        <taxon>Flavobacteriales</taxon>
        <taxon>Flavobacteriaceae</taxon>
        <taxon>Flavobacterium</taxon>
    </lineage>
</organism>
<feature type="transmembrane region" description="Helical" evidence="7">
    <location>
        <begin position="264"/>
        <end position="283"/>
    </location>
</feature>
<keyword evidence="4" id="KW-0378">Hydrolase</keyword>
<dbReference type="AlphaFoldDB" id="A0A1M5DSV3"/>
<keyword evidence="3 7" id="KW-0812">Transmembrane</keyword>
<evidence type="ECO:0000256" key="5">
    <source>
        <dbReference type="ARBA" id="ARBA00022989"/>
    </source>
</evidence>
<proteinExistence type="inferred from homology"/>
<dbReference type="EMBL" id="FQVQ01000016">
    <property type="protein sequence ID" value="SHF70049.1"/>
    <property type="molecule type" value="Genomic_DNA"/>
</dbReference>
<keyword evidence="5 7" id="KW-1133">Transmembrane helix</keyword>
<keyword evidence="10" id="KW-1185">Reference proteome</keyword>
<dbReference type="Gene3D" id="1.20.1540.10">
    <property type="entry name" value="Rhomboid-like"/>
    <property type="match status" value="1"/>
</dbReference>